<dbReference type="PANTHER" id="PTHR28557:SF1">
    <property type="entry name" value="PROTEIN SLX4IP"/>
    <property type="match status" value="1"/>
</dbReference>
<feature type="compositionally biased region" description="Polar residues" evidence="1">
    <location>
        <begin position="349"/>
        <end position="358"/>
    </location>
</feature>
<feature type="compositionally biased region" description="Basic and acidic residues" evidence="1">
    <location>
        <begin position="382"/>
        <end position="394"/>
    </location>
</feature>
<gene>
    <name evidence="2" type="primary">SLX4IP</name>
</gene>
<organism evidence="2 3">
    <name type="scientific">Scleropages formosus</name>
    <name type="common">Asian bonytongue</name>
    <name type="synonym">Osteoglossum formosum</name>
    <dbReference type="NCBI Taxonomy" id="113540"/>
    <lineage>
        <taxon>Eukaryota</taxon>
        <taxon>Metazoa</taxon>
        <taxon>Chordata</taxon>
        <taxon>Craniata</taxon>
        <taxon>Vertebrata</taxon>
        <taxon>Euteleostomi</taxon>
        <taxon>Actinopterygii</taxon>
        <taxon>Neopterygii</taxon>
        <taxon>Teleostei</taxon>
        <taxon>Osteoglossocephala</taxon>
        <taxon>Osteoglossomorpha</taxon>
        <taxon>Osteoglossiformes</taxon>
        <taxon>Osteoglossidae</taxon>
        <taxon>Scleropages</taxon>
    </lineage>
</organism>
<feature type="compositionally biased region" description="Pro residues" evidence="1">
    <location>
        <begin position="247"/>
        <end position="256"/>
    </location>
</feature>
<dbReference type="Proteomes" id="UP000694397">
    <property type="component" value="Chromosome 4"/>
</dbReference>
<reference evidence="2 3" key="1">
    <citation type="submission" date="2019-04" db="EMBL/GenBank/DDBJ databases">
        <authorList>
            <consortium name="Wellcome Sanger Institute Data Sharing"/>
        </authorList>
    </citation>
    <scope>NUCLEOTIDE SEQUENCE [LARGE SCALE GENOMIC DNA]</scope>
</reference>
<dbReference type="PANTHER" id="PTHR28557">
    <property type="entry name" value="PROTEIN SLX4IP"/>
    <property type="match status" value="1"/>
</dbReference>
<dbReference type="OrthoDB" id="9933290at2759"/>
<name>A0A8C9REC1_SCLFO</name>
<protein>
    <submittedName>
        <fullName evidence="2">SLX4 interacting protein</fullName>
    </submittedName>
</protein>
<evidence type="ECO:0000313" key="3">
    <source>
        <dbReference type="Proteomes" id="UP000694397"/>
    </source>
</evidence>
<reference evidence="2" key="2">
    <citation type="submission" date="2025-08" db="UniProtKB">
        <authorList>
            <consortium name="Ensembl"/>
        </authorList>
    </citation>
    <scope>IDENTIFICATION</scope>
</reference>
<reference evidence="2" key="3">
    <citation type="submission" date="2025-09" db="UniProtKB">
        <authorList>
            <consortium name="Ensembl"/>
        </authorList>
    </citation>
    <scope>IDENTIFICATION</scope>
</reference>
<dbReference type="AlphaFoldDB" id="A0A8C9REC1"/>
<evidence type="ECO:0000256" key="1">
    <source>
        <dbReference type="SAM" id="MobiDB-lite"/>
    </source>
</evidence>
<sequence>GNFAVLVDLQVLPLGSAWDFSWWAEKHKEVSVLVQEVVEERVRLFQGARHQKGPQKHRKELCPASPVIIKGEQLHLAAYFLKRHVNLRCITRRQHGELRVFPERLVVRASFPEDEEELSRKENLAEVVESRQSKSKYFAWSCEGGEPLNSSTVTKRNTLQKIVKQAHAQHRSKAPGCEDPWGKPAHSTPTLKGTGFEEQDKQLLPLGVAEPRVQMPGTGGMSGAQREASLSLPEPGGTGAVCGALGPAPPSPPSESAPPLARLGQGKGKRGRSSSQEDRMGAKRVCPGRCPASPSEVIMKTDFAESLTQASAAQPPLAPELHFAAGAAQTKLEGELLTRGKSGPKAPPANSNTEQADQTELDAGVKELSVRPATPCSSVRSRASDRKEGEENVLRKSRLRRVKKA</sequence>
<dbReference type="GeneTree" id="ENSGT00390000016400"/>
<dbReference type="Ensembl" id="ENSSFOT00015015145.2">
    <property type="protein sequence ID" value="ENSSFOP00015014967.1"/>
    <property type="gene ID" value="ENSSFOG00015009679.2"/>
</dbReference>
<proteinExistence type="predicted"/>
<accession>A0A8C9REC1</accession>
<feature type="region of interest" description="Disordered" evidence="1">
    <location>
        <begin position="211"/>
        <end position="293"/>
    </location>
</feature>
<feature type="region of interest" description="Disordered" evidence="1">
    <location>
        <begin position="168"/>
        <end position="193"/>
    </location>
</feature>
<feature type="compositionally biased region" description="Basic residues" evidence="1">
    <location>
        <begin position="395"/>
        <end position="405"/>
    </location>
</feature>
<evidence type="ECO:0000313" key="2">
    <source>
        <dbReference type="Ensembl" id="ENSSFOP00015014967.1"/>
    </source>
</evidence>
<dbReference type="InterPro" id="IPR031479">
    <property type="entry name" value="SLX4IP"/>
</dbReference>
<dbReference type="Pfam" id="PF15744">
    <property type="entry name" value="UPF0492"/>
    <property type="match status" value="1"/>
</dbReference>
<keyword evidence="3" id="KW-1185">Reference proteome</keyword>
<feature type="region of interest" description="Disordered" evidence="1">
    <location>
        <begin position="334"/>
        <end position="405"/>
    </location>
</feature>